<evidence type="ECO:0000256" key="1">
    <source>
        <dbReference type="SAM" id="Phobius"/>
    </source>
</evidence>
<sequence length="143" mass="15402">MNANPIGWVCLTMAIGCLFVAIIALTMYVLPASDPPPWSRTLAARSFMASIAFIGISIPMWIEPAAAARFEFWVLHSQRPITGPALGCFILAVMSIGIAVGASIAGVFSKSIWIGRWQTAARSARRAAVMFLVLHVVVWNLAS</sequence>
<organism evidence="2 3">
    <name type="scientific">Herpetosiphon gulosus</name>
    <dbReference type="NCBI Taxonomy" id="1973496"/>
    <lineage>
        <taxon>Bacteria</taxon>
        <taxon>Bacillati</taxon>
        <taxon>Chloroflexota</taxon>
        <taxon>Chloroflexia</taxon>
        <taxon>Herpetosiphonales</taxon>
        <taxon>Herpetosiphonaceae</taxon>
        <taxon>Herpetosiphon</taxon>
    </lineage>
</organism>
<gene>
    <name evidence="2" type="ORF">Hgul01_04833</name>
</gene>
<dbReference type="RefSeq" id="WP_345724596.1">
    <property type="nucleotide sequence ID" value="NZ_BAABRU010000029.1"/>
</dbReference>
<name>A0ABP9X6K8_9CHLR</name>
<keyword evidence="1" id="KW-0472">Membrane</keyword>
<feature type="transmembrane region" description="Helical" evidence="1">
    <location>
        <begin position="6"/>
        <end position="30"/>
    </location>
</feature>
<keyword evidence="3" id="KW-1185">Reference proteome</keyword>
<feature type="transmembrane region" description="Helical" evidence="1">
    <location>
        <begin position="82"/>
        <end position="105"/>
    </location>
</feature>
<accession>A0ABP9X6K8</accession>
<evidence type="ECO:0000313" key="3">
    <source>
        <dbReference type="Proteomes" id="UP001428290"/>
    </source>
</evidence>
<dbReference type="Proteomes" id="UP001428290">
    <property type="component" value="Unassembled WGS sequence"/>
</dbReference>
<keyword evidence="1" id="KW-1133">Transmembrane helix</keyword>
<keyword evidence="1" id="KW-0812">Transmembrane</keyword>
<feature type="transmembrane region" description="Helical" evidence="1">
    <location>
        <begin position="126"/>
        <end position="142"/>
    </location>
</feature>
<proteinExistence type="predicted"/>
<comment type="caution">
    <text evidence="2">The sequence shown here is derived from an EMBL/GenBank/DDBJ whole genome shotgun (WGS) entry which is preliminary data.</text>
</comment>
<dbReference type="EMBL" id="BAABRU010000029">
    <property type="protein sequence ID" value="GAA5531009.1"/>
    <property type="molecule type" value="Genomic_DNA"/>
</dbReference>
<evidence type="ECO:0000313" key="2">
    <source>
        <dbReference type="EMBL" id="GAA5531009.1"/>
    </source>
</evidence>
<protein>
    <submittedName>
        <fullName evidence="2">Uncharacterized protein</fullName>
    </submittedName>
</protein>
<reference evidence="2 3" key="1">
    <citation type="submission" date="2024-02" db="EMBL/GenBank/DDBJ databases">
        <title>Herpetosiphon gulosus NBRC 112829.</title>
        <authorList>
            <person name="Ichikawa N."/>
            <person name="Katano-Makiyama Y."/>
            <person name="Hidaka K."/>
        </authorList>
    </citation>
    <scope>NUCLEOTIDE SEQUENCE [LARGE SCALE GENOMIC DNA]</scope>
    <source>
        <strain evidence="2 3">NBRC 112829</strain>
    </source>
</reference>
<feature type="transmembrane region" description="Helical" evidence="1">
    <location>
        <begin position="42"/>
        <end position="62"/>
    </location>
</feature>